<dbReference type="GO" id="GO:0006629">
    <property type="term" value="P:lipid metabolic process"/>
    <property type="evidence" value="ECO:0007669"/>
    <property type="project" value="InterPro"/>
</dbReference>
<dbReference type="Pfam" id="PF26178">
    <property type="entry name" value="PI-PLC_cat"/>
    <property type="match status" value="2"/>
</dbReference>
<evidence type="ECO:0000313" key="1">
    <source>
        <dbReference type="EMBL" id="PON82047.1"/>
    </source>
</evidence>
<dbReference type="InterPro" id="IPR017946">
    <property type="entry name" value="PLC-like_Pdiesterase_TIM-brl"/>
</dbReference>
<keyword evidence="2" id="KW-1185">Reference proteome</keyword>
<dbReference type="PANTHER" id="PTHR13593">
    <property type="match status" value="1"/>
</dbReference>
<dbReference type="GO" id="GO:0008081">
    <property type="term" value="F:phosphoric diester hydrolase activity"/>
    <property type="evidence" value="ECO:0007669"/>
    <property type="project" value="InterPro"/>
</dbReference>
<comment type="caution">
    <text evidence="1">The sequence shown here is derived from an EMBL/GenBank/DDBJ whole genome shotgun (WGS) entry which is preliminary data.</text>
</comment>
<name>A0A2P5E918_TREOI</name>
<organism evidence="1 2">
    <name type="scientific">Trema orientale</name>
    <name type="common">Charcoal tree</name>
    <name type="synonym">Celtis orientalis</name>
    <dbReference type="NCBI Taxonomy" id="63057"/>
    <lineage>
        <taxon>Eukaryota</taxon>
        <taxon>Viridiplantae</taxon>
        <taxon>Streptophyta</taxon>
        <taxon>Embryophyta</taxon>
        <taxon>Tracheophyta</taxon>
        <taxon>Spermatophyta</taxon>
        <taxon>Magnoliopsida</taxon>
        <taxon>eudicotyledons</taxon>
        <taxon>Gunneridae</taxon>
        <taxon>Pentapetalae</taxon>
        <taxon>rosids</taxon>
        <taxon>fabids</taxon>
        <taxon>Rosales</taxon>
        <taxon>Cannabaceae</taxon>
        <taxon>Trema</taxon>
    </lineage>
</organism>
<reference evidence="2" key="1">
    <citation type="submission" date="2016-06" db="EMBL/GenBank/DDBJ databases">
        <title>Parallel loss of symbiosis genes in relatives of nitrogen-fixing non-legume Parasponia.</title>
        <authorList>
            <person name="Van Velzen R."/>
            <person name="Holmer R."/>
            <person name="Bu F."/>
            <person name="Rutten L."/>
            <person name="Van Zeijl A."/>
            <person name="Liu W."/>
            <person name="Santuari L."/>
            <person name="Cao Q."/>
            <person name="Sharma T."/>
            <person name="Shen D."/>
            <person name="Roswanjaya Y."/>
            <person name="Wardhani T."/>
            <person name="Kalhor M.S."/>
            <person name="Jansen J."/>
            <person name="Van den Hoogen J."/>
            <person name="Gungor B."/>
            <person name="Hartog M."/>
            <person name="Hontelez J."/>
            <person name="Verver J."/>
            <person name="Yang W.-C."/>
            <person name="Schijlen E."/>
            <person name="Repin R."/>
            <person name="Schilthuizen M."/>
            <person name="Schranz E."/>
            <person name="Heidstra R."/>
            <person name="Miyata K."/>
            <person name="Fedorova E."/>
            <person name="Kohlen W."/>
            <person name="Bisseling T."/>
            <person name="Smit S."/>
            <person name="Geurts R."/>
        </authorList>
    </citation>
    <scope>NUCLEOTIDE SEQUENCE [LARGE SCALE GENOMIC DNA]</scope>
    <source>
        <strain evidence="2">cv. RG33-2</strain>
    </source>
</reference>
<dbReference type="SUPFAM" id="SSF51695">
    <property type="entry name" value="PLC-like phosphodiesterases"/>
    <property type="match status" value="1"/>
</dbReference>
<dbReference type="InterPro" id="IPR051057">
    <property type="entry name" value="PI-PLC_domain"/>
</dbReference>
<gene>
    <name evidence="1" type="primary">TorPLCL5</name>
    <name evidence="1" type="ORF">TorRG33x02_221640</name>
</gene>
<accession>A0A2P5E918</accession>
<dbReference type="PANTHER" id="PTHR13593:SF89">
    <property type="entry name" value="PLC-LIKE PHOSPHODIESTERASES SUPERFAMILY PROTEIN"/>
    <property type="match status" value="1"/>
</dbReference>
<dbReference type="Gene3D" id="3.20.20.190">
    <property type="entry name" value="Phosphatidylinositol (PI) phosphodiesterase"/>
    <property type="match status" value="1"/>
</dbReference>
<dbReference type="EMBL" id="JXTC01000203">
    <property type="protein sequence ID" value="PON82047.1"/>
    <property type="molecule type" value="Genomic_DNA"/>
</dbReference>
<dbReference type="STRING" id="63057.A0A2P5E918"/>
<evidence type="ECO:0000313" key="2">
    <source>
        <dbReference type="Proteomes" id="UP000237000"/>
    </source>
</evidence>
<dbReference type="Proteomes" id="UP000237000">
    <property type="component" value="Unassembled WGS sequence"/>
</dbReference>
<sequence>MLDMHEFNDDIWLCHGTCRNHTAFQPAVMLLEEVQIFLQAKPSEVVTIIMEDYVTSTMGLNNVRSDGDGASGAVDVVNGHLVCGCPNISYCKYIWTAKHDITTRMQVSSRPKRAGLIIL</sequence>
<protein>
    <submittedName>
        <fullName evidence="1">PLC-like phosphodiesterase</fullName>
    </submittedName>
</protein>
<dbReference type="OrthoDB" id="1739980at2759"/>
<dbReference type="AlphaFoldDB" id="A0A2P5E918"/>
<dbReference type="InParanoid" id="A0A2P5E918"/>
<proteinExistence type="predicted"/>